<name>E3PY86_ACESD</name>
<dbReference type="KEGG" id="cst:CLOST_1281"/>
<gene>
    <name evidence="2" type="ordered locus">CLOST_1281</name>
</gene>
<dbReference type="HOGENOM" id="CLU_3418849_0_0_9"/>
<dbReference type="Proteomes" id="UP000007041">
    <property type="component" value="Chromosome"/>
</dbReference>
<evidence type="ECO:0000313" key="2">
    <source>
        <dbReference type="EMBL" id="CBH21401.1"/>
    </source>
</evidence>
<evidence type="ECO:0000313" key="3">
    <source>
        <dbReference type="Proteomes" id="UP000007041"/>
    </source>
</evidence>
<reference evidence="3" key="1">
    <citation type="journal article" date="2010" name="BMC Genomics">
        <title>Clostridium sticklandii, a specialist in amino acid degradation:revisiting its metabolism through its genome sequence.</title>
        <authorList>
            <person name="Fonknechten N."/>
            <person name="Chaussonnerie S."/>
            <person name="Tricot S."/>
            <person name="Lajus A."/>
            <person name="Andreesen J.R."/>
            <person name="Perchat N."/>
            <person name="Pelletier E."/>
            <person name="Gouyvenoux M."/>
            <person name="Barbe V."/>
            <person name="Salanoubat M."/>
            <person name="Le Paslier D."/>
            <person name="Weissenbach J."/>
            <person name="Cohen G.N."/>
            <person name="Kreimeyer A."/>
        </authorList>
    </citation>
    <scope>NUCLEOTIDE SEQUENCE [LARGE SCALE GENOMIC DNA]</scope>
    <source>
        <strain evidence="3">ATCC 12662 / DSM 519 / JCM 1433 / CCUG 9281 / NCIMB 10654 / HF</strain>
    </source>
</reference>
<dbReference type="STRING" id="1511.CLOST_1281"/>
<protein>
    <submittedName>
        <fullName evidence="2">Uncharacterized protein</fullName>
    </submittedName>
</protein>
<dbReference type="EMBL" id="FP565809">
    <property type="protein sequence ID" value="CBH21401.1"/>
    <property type="molecule type" value="Genomic_DNA"/>
</dbReference>
<evidence type="ECO:0000256" key="1">
    <source>
        <dbReference type="SAM" id="MobiDB-lite"/>
    </source>
</evidence>
<keyword evidence="3" id="KW-1185">Reference proteome</keyword>
<sequence length="25" mass="2518">MPGGGNSKDSATEINRHYGKGGKVG</sequence>
<dbReference type="BioCyc" id="CSTI499177:GJE9-1329-MONOMER"/>
<organism evidence="2 3">
    <name type="scientific">Acetoanaerobium sticklandii (strain ATCC 12662 / DSM 519 / JCM 1433 / CCUG 9281 / NCIMB 10654 / HF)</name>
    <name type="common">Clostridium sticklandii</name>
    <dbReference type="NCBI Taxonomy" id="499177"/>
    <lineage>
        <taxon>Bacteria</taxon>
        <taxon>Bacillati</taxon>
        <taxon>Bacillota</taxon>
        <taxon>Clostridia</taxon>
        <taxon>Peptostreptococcales</taxon>
        <taxon>Filifactoraceae</taxon>
        <taxon>Acetoanaerobium</taxon>
    </lineage>
</organism>
<proteinExistence type="predicted"/>
<dbReference type="AlphaFoldDB" id="E3PY86"/>
<accession>E3PY86</accession>
<feature type="region of interest" description="Disordered" evidence="1">
    <location>
        <begin position="1"/>
        <end position="25"/>
    </location>
</feature>